<gene>
    <name evidence="1" type="ORF">ECRM12581_15495</name>
</gene>
<protein>
    <submittedName>
        <fullName evidence="1">Uncharacterized protein</fullName>
    </submittedName>
</protein>
<evidence type="ECO:0000313" key="1">
    <source>
        <dbReference type="EMBL" id="AHY71629.1"/>
    </source>
</evidence>
<proteinExistence type="predicted"/>
<evidence type="ECO:0000313" key="2">
    <source>
        <dbReference type="Proteomes" id="UP000025231"/>
    </source>
</evidence>
<dbReference type="AlphaFoldDB" id="A0ABC7ZVE7"/>
<dbReference type="Proteomes" id="UP000025231">
    <property type="component" value="Chromosome"/>
</dbReference>
<reference evidence="1 2" key="1">
    <citation type="journal article" date="2014" name="Genome Announc.">
        <title>Complete Genome Sequences of Two Escherichia coli O145:H28 Outbreak Strains of Food Origin.</title>
        <authorList>
            <person name="Cooper K.K."/>
            <person name="Mandrell R.E."/>
            <person name="Louie J.W."/>
            <person name="Korlach J."/>
            <person name="Clark T.A."/>
            <person name="Parker C.T."/>
            <person name="Huynh S."/>
            <person name="Chain P.S."/>
            <person name="Ahmed S."/>
            <person name="Carter M.Q."/>
        </authorList>
    </citation>
    <scope>NUCLEOTIDE SEQUENCE [LARGE SCALE GENOMIC DNA]</scope>
    <source>
        <strain evidence="1 2">RM12581</strain>
    </source>
</reference>
<accession>A0ABC7ZVE7</accession>
<sequence>MHAPEQLALRRSHSEGDQFTFFVLYFVEMIEPPPGIAQFSHDEQTLFSLGHF</sequence>
<name>A0ABC7ZVE7_ECOLR</name>
<dbReference type="EMBL" id="CP007136">
    <property type="protein sequence ID" value="AHY71629.1"/>
    <property type="molecule type" value="Genomic_DNA"/>
</dbReference>
<organism evidence="1 2">
    <name type="scientific">Escherichia coli O145:H28 (strain RM12581)</name>
    <dbReference type="NCBI Taxonomy" id="1248823"/>
    <lineage>
        <taxon>Bacteria</taxon>
        <taxon>Pseudomonadati</taxon>
        <taxon>Pseudomonadota</taxon>
        <taxon>Gammaproteobacteria</taxon>
        <taxon>Enterobacterales</taxon>
        <taxon>Enterobacteriaceae</taxon>
        <taxon>Escherichia</taxon>
    </lineage>
</organism>